<organism evidence="2 3">
    <name type="scientific">Phormidesmis priestleyi Ana</name>
    <dbReference type="NCBI Taxonomy" id="1666911"/>
    <lineage>
        <taxon>Bacteria</taxon>
        <taxon>Bacillati</taxon>
        <taxon>Cyanobacteriota</taxon>
        <taxon>Cyanophyceae</taxon>
        <taxon>Leptolyngbyales</taxon>
        <taxon>Leptolyngbyaceae</taxon>
        <taxon>Phormidesmis</taxon>
    </lineage>
</organism>
<dbReference type="InterPro" id="IPR001173">
    <property type="entry name" value="Glyco_trans_2-like"/>
</dbReference>
<accession>A0A0P7ZQE4</accession>
<dbReference type="AlphaFoldDB" id="A0A0P7ZQE4"/>
<gene>
    <name evidence="2" type="ORF">HLUCCA11_02685</name>
</gene>
<dbReference type="PANTHER" id="PTHR43179:SF7">
    <property type="entry name" value="RHAMNOSYLTRANSFERASE WBBL"/>
    <property type="match status" value="1"/>
</dbReference>
<dbReference type="PANTHER" id="PTHR43179">
    <property type="entry name" value="RHAMNOSYLTRANSFERASE WBBL"/>
    <property type="match status" value="1"/>
</dbReference>
<dbReference type="InterPro" id="IPR029044">
    <property type="entry name" value="Nucleotide-diphossugar_trans"/>
</dbReference>
<feature type="domain" description="Glycosyltransferase 2-like" evidence="1">
    <location>
        <begin position="8"/>
        <end position="131"/>
    </location>
</feature>
<dbReference type="GO" id="GO:0016740">
    <property type="term" value="F:transferase activity"/>
    <property type="evidence" value="ECO:0007669"/>
    <property type="project" value="UniProtKB-KW"/>
</dbReference>
<keyword evidence="2" id="KW-0808">Transferase</keyword>
<evidence type="ECO:0000259" key="1">
    <source>
        <dbReference type="Pfam" id="PF00535"/>
    </source>
</evidence>
<reference evidence="2 3" key="1">
    <citation type="submission" date="2015-09" db="EMBL/GenBank/DDBJ databases">
        <title>Identification and resolution of microdiversity through metagenomic sequencing of parallel consortia.</title>
        <authorList>
            <person name="Nelson W.C."/>
            <person name="Romine M.F."/>
            <person name="Lindemann S.R."/>
        </authorList>
    </citation>
    <scope>NUCLEOTIDE SEQUENCE [LARGE SCALE GENOMIC DNA]</scope>
    <source>
        <strain evidence="2">Ana</strain>
    </source>
</reference>
<evidence type="ECO:0000313" key="2">
    <source>
        <dbReference type="EMBL" id="KPQ37363.1"/>
    </source>
</evidence>
<dbReference type="Gene3D" id="3.90.550.10">
    <property type="entry name" value="Spore Coat Polysaccharide Biosynthesis Protein SpsA, Chain A"/>
    <property type="match status" value="1"/>
</dbReference>
<dbReference type="Pfam" id="PF00535">
    <property type="entry name" value="Glycos_transf_2"/>
    <property type="match status" value="1"/>
</dbReference>
<sequence>MKNLPLVSVIIPVYNDAERLQTCLAKLALQTYSAYEVMVVDNGSRDLLTVQNIVAAYPFAQLLTESIPGSYAARNCGIAQAQGDILAFTDADCVPDLDWLEQGVEQIKTHPDCGLVAGAIHMVMQNPEHPVELYESLMGLSQQTFVGQHHYGATANMFTRPAVFERVGLFNTQLKSSGDVEWGQRVYAAGYSQIYADSVRIAHPARRSFAQLSRQASRHAGGFYDLRCQQNPSWIGRNIAYFKLLGFHLLPPVMFAWRIAHHPQLKTPGQIAKVVMTLSFVRLVTVKALLLLRFGGVSERE</sequence>
<proteinExistence type="predicted"/>
<dbReference type="Proteomes" id="UP000050465">
    <property type="component" value="Unassembled WGS sequence"/>
</dbReference>
<protein>
    <submittedName>
        <fullName evidence="2">Glycosyltransferases involved in cell wall biogenesis</fullName>
    </submittedName>
</protein>
<name>A0A0P7ZQE4_9CYAN</name>
<dbReference type="EMBL" id="LJZR01000002">
    <property type="protein sequence ID" value="KPQ37363.1"/>
    <property type="molecule type" value="Genomic_DNA"/>
</dbReference>
<dbReference type="SUPFAM" id="SSF53448">
    <property type="entry name" value="Nucleotide-diphospho-sugar transferases"/>
    <property type="match status" value="1"/>
</dbReference>
<dbReference type="STRING" id="1666911.HLUCCA11_02685"/>
<dbReference type="CDD" id="cd00761">
    <property type="entry name" value="Glyco_tranf_GTA_type"/>
    <property type="match status" value="1"/>
</dbReference>
<evidence type="ECO:0000313" key="3">
    <source>
        <dbReference type="Proteomes" id="UP000050465"/>
    </source>
</evidence>
<comment type="caution">
    <text evidence="2">The sequence shown here is derived from an EMBL/GenBank/DDBJ whole genome shotgun (WGS) entry which is preliminary data.</text>
</comment>